<evidence type="ECO:0000313" key="10">
    <source>
        <dbReference type="EMBL" id="MDQ0228992.1"/>
    </source>
</evidence>
<dbReference type="PANTHER" id="PTHR34308">
    <property type="entry name" value="COBALAMIN BIOSYNTHESIS PROTEIN CBIB"/>
    <property type="match status" value="1"/>
</dbReference>
<comment type="pathway">
    <text evidence="2 9">Cofactor biosynthesis; adenosylcobalamin biosynthesis.</text>
</comment>
<reference evidence="10 11" key="1">
    <citation type="submission" date="2023-07" db="EMBL/GenBank/DDBJ databases">
        <title>Genomic Encyclopedia of Type Strains, Phase IV (KMG-IV): sequencing the most valuable type-strain genomes for metagenomic binning, comparative biology and taxonomic classification.</title>
        <authorList>
            <person name="Goeker M."/>
        </authorList>
    </citation>
    <scope>NUCLEOTIDE SEQUENCE [LARGE SCALE GENOMIC DNA]</scope>
    <source>
        <strain evidence="10 11">DSM 29005</strain>
    </source>
</reference>
<dbReference type="InterPro" id="IPR004485">
    <property type="entry name" value="Cobalamin_biosynth_CobD/CbiB"/>
</dbReference>
<feature type="transmembrane region" description="Helical" evidence="9">
    <location>
        <begin position="60"/>
        <end position="85"/>
    </location>
</feature>
<keyword evidence="10" id="KW-0436">Ligase</keyword>
<comment type="subcellular location">
    <subcellularLocation>
        <location evidence="1 9">Cell membrane</location>
        <topology evidence="1 9">Multi-pass membrane protein</topology>
    </subcellularLocation>
</comment>
<protein>
    <recommendedName>
        <fullName evidence="9">Cobalamin biosynthesis protein CobD</fullName>
    </recommendedName>
</protein>
<sequence>MIWTSELLQLSATTFCLIIIAAIFLDLLIGDPIWLPHPVIQIGKLIKYLDRRWNRGNCRVLKGIGLTVTVVVSVFVLTCIVIVVAFMLHPLLAVLLQIYLISTTIAVKGLASAGKNVLKPLEAGNLIEARKQLSMVVGRDTDSLPESEIVRGAVETVAENTVDGITAPLFWAFIGGAPLAMAYRAINTLDSMVGYKNDKYEKFGWASARLDDIANWIPARLTAACMFVASLFIKGSKKQNGWKIVHRDARKHPSPNSGWSEALVAGLLGVQLGGLNYYQGLKSERATMGDRTRPLNRNDIRKTITYMHGGWIVFTAVGMLIMFTMGK</sequence>
<evidence type="ECO:0000313" key="11">
    <source>
        <dbReference type="Proteomes" id="UP001234495"/>
    </source>
</evidence>
<gene>
    <name evidence="9" type="primary">cobD</name>
    <name evidence="10" type="ORF">J2S19_000242</name>
</gene>
<dbReference type="EMBL" id="JAUSUD010000001">
    <property type="protein sequence ID" value="MDQ0228992.1"/>
    <property type="molecule type" value="Genomic_DNA"/>
</dbReference>
<dbReference type="PANTHER" id="PTHR34308:SF1">
    <property type="entry name" value="COBALAMIN BIOSYNTHESIS PROTEIN CBIB"/>
    <property type="match status" value="1"/>
</dbReference>
<comment type="similarity">
    <text evidence="3 9">Belongs to the CobD/CbiB family.</text>
</comment>
<feature type="transmembrane region" description="Helical" evidence="9">
    <location>
        <begin position="303"/>
        <end position="325"/>
    </location>
</feature>
<evidence type="ECO:0000256" key="6">
    <source>
        <dbReference type="ARBA" id="ARBA00022692"/>
    </source>
</evidence>
<comment type="caution">
    <text evidence="10">The sequence shown here is derived from an EMBL/GenBank/DDBJ whole genome shotgun (WGS) entry which is preliminary data.</text>
</comment>
<evidence type="ECO:0000256" key="8">
    <source>
        <dbReference type="ARBA" id="ARBA00023136"/>
    </source>
</evidence>
<dbReference type="RefSeq" id="WP_307335940.1">
    <property type="nucleotide sequence ID" value="NZ_JAUSUD010000001.1"/>
</dbReference>
<keyword evidence="8 9" id="KW-0472">Membrane</keyword>
<evidence type="ECO:0000256" key="5">
    <source>
        <dbReference type="ARBA" id="ARBA00022573"/>
    </source>
</evidence>
<comment type="function">
    <text evidence="9">Converts cobyric acid to cobinamide by the addition of aminopropanol on the F carboxylic group.</text>
</comment>
<evidence type="ECO:0000256" key="7">
    <source>
        <dbReference type="ARBA" id="ARBA00022989"/>
    </source>
</evidence>
<feature type="transmembrane region" description="Helical" evidence="9">
    <location>
        <begin position="91"/>
        <end position="111"/>
    </location>
</feature>
<name>A0ABT9Z9S2_9BACI</name>
<proteinExistence type="inferred from homology"/>
<keyword evidence="11" id="KW-1185">Reference proteome</keyword>
<accession>A0ABT9Z9S2</accession>
<organism evidence="10 11">
    <name type="scientific">Metabacillus malikii</name>
    <dbReference type="NCBI Taxonomy" id="1504265"/>
    <lineage>
        <taxon>Bacteria</taxon>
        <taxon>Bacillati</taxon>
        <taxon>Bacillota</taxon>
        <taxon>Bacilli</taxon>
        <taxon>Bacillales</taxon>
        <taxon>Bacillaceae</taxon>
        <taxon>Metabacillus</taxon>
    </lineage>
</organism>
<keyword evidence="5 9" id="KW-0169">Cobalamin biosynthesis</keyword>
<evidence type="ECO:0000256" key="1">
    <source>
        <dbReference type="ARBA" id="ARBA00004651"/>
    </source>
</evidence>
<dbReference type="NCBIfam" id="TIGR00380">
    <property type="entry name" value="cobal_cbiB"/>
    <property type="match status" value="1"/>
</dbReference>
<feature type="transmembrane region" description="Helical" evidence="9">
    <location>
        <begin position="169"/>
        <end position="186"/>
    </location>
</feature>
<evidence type="ECO:0000256" key="4">
    <source>
        <dbReference type="ARBA" id="ARBA00022475"/>
    </source>
</evidence>
<dbReference type="GO" id="GO:0043757">
    <property type="term" value="F:adenosylcobinamide-phosphate synthase activity"/>
    <property type="evidence" value="ECO:0007669"/>
    <property type="project" value="UniProtKB-EC"/>
</dbReference>
<dbReference type="Pfam" id="PF03186">
    <property type="entry name" value="CobD_Cbib"/>
    <property type="match status" value="1"/>
</dbReference>
<evidence type="ECO:0000256" key="2">
    <source>
        <dbReference type="ARBA" id="ARBA00004953"/>
    </source>
</evidence>
<keyword evidence="6 9" id="KW-0812">Transmembrane</keyword>
<keyword evidence="7 9" id="KW-1133">Transmembrane helix</keyword>
<dbReference type="Proteomes" id="UP001234495">
    <property type="component" value="Unassembled WGS sequence"/>
</dbReference>
<feature type="transmembrane region" description="Helical" evidence="9">
    <location>
        <begin position="12"/>
        <end position="35"/>
    </location>
</feature>
<dbReference type="HAMAP" id="MF_00024">
    <property type="entry name" value="CobD_CbiB"/>
    <property type="match status" value="1"/>
</dbReference>
<keyword evidence="4 9" id="KW-1003">Cell membrane</keyword>
<evidence type="ECO:0000256" key="3">
    <source>
        <dbReference type="ARBA" id="ARBA00006263"/>
    </source>
</evidence>
<evidence type="ECO:0000256" key="9">
    <source>
        <dbReference type="HAMAP-Rule" id="MF_00024"/>
    </source>
</evidence>